<comment type="caution">
    <text evidence="1">The sequence shown here is derived from an EMBL/GenBank/DDBJ whole genome shotgun (WGS) entry which is preliminary data.</text>
</comment>
<proteinExistence type="predicted"/>
<name>A0ABR2G3S7_9ROSI</name>
<evidence type="ECO:0000313" key="2">
    <source>
        <dbReference type="Proteomes" id="UP001472677"/>
    </source>
</evidence>
<gene>
    <name evidence="1" type="ORF">V6N12_045756</name>
</gene>
<organism evidence="1 2">
    <name type="scientific">Hibiscus sabdariffa</name>
    <name type="common">roselle</name>
    <dbReference type="NCBI Taxonomy" id="183260"/>
    <lineage>
        <taxon>Eukaryota</taxon>
        <taxon>Viridiplantae</taxon>
        <taxon>Streptophyta</taxon>
        <taxon>Embryophyta</taxon>
        <taxon>Tracheophyta</taxon>
        <taxon>Spermatophyta</taxon>
        <taxon>Magnoliopsida</taxon>
        <taxon>eudicotyledons</taxon>
        <taxon>Gunneridae</taxon>
        <taxon>Pentapetalae</taxon>
        <taxon>rosids</taxon>
        <taxon>malvids</taxon>
        <taxon>Malvales</taxon>
        <taxon>Malvaceae</taxon>
        <taxon>Malvoideae</taxon>
        <taxon>Hibiscus</taxon>
    </lineage>
</organism>
<dbReference type="EMBL" id="JBBPBM010000003">
    <property type="protein sequence ID" value="KAK8593681.1"/>
    <property type="molecule type" value="Genomic_DNA"/>
</dbReference>
<sequence length="67" mass="7939">MAASWGLGATVLFWAEEKLEERVEFHGFDFQSRCKFDKLVDQSRFCYTKVARERDKNMSKDISSLWI</sequence>
<evidence type="ECO:0000313" key="1">
    <source>
        <dbReference type="EMBL" id="KAK8593681.1"/>
    </source>
</evidence>
<reference evidence="1 2" key="1">
    <citation type="journal article" date="2024" name="G3 (Bethesda)">
        <title>Genome assembly of Hibiscus sabdariffa L. provides insights into metabolisms of medicinal natural products.</title>
        <authorList>
            <person name="Kim T."/>
        </authorList>
    </citation>
    <scope>NUCLEOTIDE SEQUENCE [LARGE SCALE GENOMIC DNA]</scope>
    <source>
        <strain evidence="1">TK-2024</strain>
        <tissue evidence="1">Old leaves</tissue>
    </source>
</reference>
<protein>
    <submittedName>
        <fullName evidence="1">Uncharacterized protein</fullName>
    </submittedName>
</protein>
<accession>A0ABR2G3S7</accession>
<keyword evidence="2" id="KW-1185">Reference proteome</keyword>
<dbReference type="Proteomes" id="UP001472677">
    <property type="component" value="Unassembled WGS sequence"/>
</dbReference>